<dbReference type="EMBL" id="BMZH01000024">
    <property type="protein sequence ID" value="GHB05162.1"/>
    <property type="molecule type" value="Genomic_DNA"/>
</dbReference>
<reference evidence="2" key="2">
    <citation type="submission" date="2020-09" db="EMBL/GenBank/DDBJ databases">
        <authorList>
            <person name="Sun Q."/>
            <person name="Kim S."/>
        </authorList>
    </citation>
    <scope>NUCLEOTIDE SEQUENCE</scope>
    <source>
        <strain evidence="2">KCTC 32513</strain>
    </source>
</reference>
<reference evidence="2" key="1">
    <citation type="journal article" date="2014" name="Int. J. Syst. Evol. Microbiol.">
        <title>Complete genome sequence of Corynebacterium casei LMG S-19264T (=DSM 44701T), isolated from a smear-ripened cheese.</title>
        <authorList>
            <consortium name="US DOE Joint Genome Institute (JGI-PGF)"/>
            <person name="Walter F."/>
            <person name="Albersmeier A."/>
            <person name="Kalinowski J."/>
            <person name="Ruckert C."/>
        </authorList>
    </citation>
    <scope>NUCLEOTIDE SEQUENCE</scope>
    <source>
        <strain evidence="2">KCTC 32513</strain>
    </source>
</reference>
<protein>
    <recommendedName>
        <fullName evidence="4">Tetratricopeptide repeat protein</fullName>
    </recommendedName>
</protein>
<dbReference type="Proteomes" id="UP000634004">
    <property type="component" value="Unassembled WGS sequence"/>
</dbReference>
<name>A0A8J3CSY1_9PROT</name>
<feature type="signal peptide" evidence="1">
    <location>
        <begin position="1"/>
        <end position="23"/>
    </location>
</feature>
<keyword evidence="1" id="KW-0732">Signal</keyword>
<comment type="caution">
    <text evidence="2">The sequence shown here is derived from an EMBL/GenBank/DDBJ whole genome shotgun (WGS) entry which is preliminary data.</text>
</comment>
<evidence type="ECO:0000256" key="1">
    <source>
        <dbReference type="SAM" id="SignalP"/>
    </source>
</evidence>
<sequence length="496" mass="54860">MRLYFPGFLCIIFGLAWSLNSSAQTVSDIARAAYVDAEAALKFSQYDRAEELAEKAIAYLEAPNPRILSVILRARYFRQDYIGATATAEHFISLEPSSELYEEFAPIIEDTARMLNAEIAGNARFALVKNIRLQKWGQLFTNRGPSFTLFQSQDAGRNDWAHRILEIGTNGQVINDSTVSYKRRLALNDVGGDGQGGVLGIASDKNKRIIAKYSAKKGYDWKQSYEGLEIHWNYSKVFGLKDGSFLVIGPDSKNKRLTMVAKLDAKGKTLWSQHLSHPDGISSTTYRDIAEDAGGNILLAGILTNPKKSPTSREKPIIRLLDSAGGTRWNIILNLNTGHSISDAVANDDGSFAIRFFGRLTIEGLKFDRARSGFALISPEGEILKEHRLDAPIVLPMNTEVSGLKPLPSGGYVGVWKAMGIESPSTGLRDHRSALIVLDEDFQFTEWFPFGGGHFKPNELVLNPDNTIAVSGSTEEMNSNGYRSAPNIYLFRIKPE</sequence>
<evidence type="ECO:0000313" key="3">
    <source>
        <dbReference type="Proteomes" id="UP000634004"/>
    </source>
</evidence>
<dbReference type="RefSeq" id="WP_189499666.1">
    <property type="nucleotide sequence ID" value="NZ_BMZH01000024.1"/>
</dbReference>
<accession>A0A8J3CSY1</accession>
<dbReference type="AlphaFoldDB" id="A0A8J3CSY1"/>
<keyword evidence="3" id="KW-1185">Reference proteome</keyword>
<proteinExistence type="predicted"/>
<evidence type="ECO:0008006" key="4">
    <source>
        <dbReference type="Google" id="ProtNLM"/>
    </source>
</evidence>
<organism evidence="2 3">
    <name type="scientific">Algimonas arctica</name>
    <dbReference type="NCBI Taxonomy" id="1479486"/>
    <lineage>
        <taxon>Bacteria</taxon>
        <taxon>Pseudomonadati</taxon>
        <taxon>Pseudomonadota</taxon>
        <taxon>Alphaproteobacteria</taxon>
        <taxon>Maricaulales</taxon>
        <taxon>Robiginitomaculaceae</taxon>
        <taxon>Algimonas</taxon>
    </lineage>
</organism>
<evidence type="ECO:0000313" key="2">
    <source>
        <dbReference type="EMBL" id="GHB05162.1"/>
    </source>
</evidence>
<gene>
    <name evidence="2" type="ORF">GCM10009069_29600</name>
</gene>
<feature type="chain" id="PRO_5035156248" description="Tetratricopeptide repeat protein" evidence="1">
    <location>
        <begin position="24"/>
        <end position="496"/>
    </location>
</feature>